<feature type="region of interest" description="Disordered" evidence="3">
    <location>
        <begin position="202"/>
        <end position="224"/>
    </location>
</feature>
<evidence type="ECO:0000256" key="2">
    <source>
        <dbReference type="ARBA" id="ARBA00023242"/>
    </source>
</evidence>
<name>A0AAV0E0A8_9ASTE</name>
<dbReference type="GO" id="GO:0005634">
    <property type="term" value="C:nucleus"/>
    <property type="evidence" value="ECO:0007669"/>
    <property type="project" value="UniProtKB-SubCell"/>
</dbReference>
<gene>
    <name evidence="4" type="ORF">CEPIT_LOCUS20373</name>
</gene>
<dbReference type="GO" id="GO:0048731">
    <property type="term" value="P:system development"/>
    <property type="evidence" value="ECO:0007669"/>
    <property type="project" value="UniProtKB-ARBA"/>
</dbReference>
<dbReference type="PANTHER" id="PTHR22715">
    <property type="entry name" value="TRANSFORMING GROWTH FACTOR BETA REGULATED GENE 1"/>
    <property type="match status" value="1"/>
</dbReference>
<dbReference type="InterPro" id="IPR003889">
    <property type="entry name" value="FYrich_C"/>
</dbReference>
<dbReference type="Proteomes" id="UP001152523">
    <property type="component" value="Unassembled WGS sequence"/>
</dbReference>
<dbReference type="InterPro" id="IPR040092">
    <property type="entry name" value="TBRG1"/>
</dbReference>
<dbReference type="EMBL" id="CAMAPF010000210">
    <property type="protein sequence ID" value="CAH9113599.1"/>
    <property type="molecule type" value="Genomic_DNA"/>
</dbReference>
<proteinExistence type="predicted"/>
<keyword evidence="2" id="KW-0539">Nucleus</keyword>
<dbReference type="InterPro" id="IPR003888">
    <property type="entry name" value="FYrich_N"/>
</dbReference>
<dbReference type="InterPro" id="IPR036322">
    <property type="entry name" value="WD40_repeat_dom_sf"/>
</dbReference>
<evidence type="ECO:0000256" key="3">
    <source>
        <dbReference type="SAM" id="MobiDB-lite"/>
    </source>
</evidence>
<dbReference type="Gene3D" id="2.130.10.10">
    <property type="entry name" value="YVTN repeat-like/Quinoprotein amine dehydrogenase"/>
    <property type="match status" value="1"/>
</dbReference>
<dbReference type="GO" id="GO:0140993">
    <property type="term" value="F:histone modifying activity"/>
    <property type="evidence" value="ECO:0007669"/>
    <property type="project" value="UniProtKB-ARBA"/>
</dbReference>
<protein>
    <recommendedName>
        <fullName evidence="6">FYR C-terminal domain-containing protein</fullName>
    </recommendedName>
</protein>
<dbReference type="SUPFAM" id="SSF50978">
    <property type="entry name" value="WD40 repeat-like"/>
    <property type="match status" value="1"/>
</dbReference>
<dbReference type="Gene3D" id="3.30.160.360">
    <property type="match status" value="1"/>
</dbReference>
<dbReference type="PROSITE" id="PS51542">
    <property type="entry name" value="FYRN"/>
    <property type="match status" value="1"/>
</dbReference>
<dbReference type="InterPro" id="IPR015943">
    <property type="entry name" value="WD40/YVTN_repeat-like_dom_sf"/>
</dbReference>
<sequence length="1180" mass="130303">MRDMITPEAAMEGKSDGLEIISIGKLYSGPWDKKYWSSSRGKDRCPYPIGYKGLRNQNGVTYELEILEGLKGPLFLITSADGQSNSGRTPDIAWECFQKKACPRIKSLPGKRFSCKIDGVEFFGFKNASVQRLLRELVADVSETAEKLQPPSNYPSSVALETNRPRQCNKTDVDPDLPLHMKKTEITGKRSRTENIKTINSNSSAGLKKGRHRKKQCTSDASHSIGRIHESIKSPKVLPESVRLECVVQKEPNQGLKEDSSQLASMITNDHHKKHYLLSQDENKCSSNETQPSLEEVCVLHKDGKSFDRSEVFIGEGHANPSIKENIEKMLDTNDLHLINDAKLNAHNTLDHLTDDSSNLASTNRDDDITAHDTTISDVLRTNSHIEEEIGIPCSNSSPVKSECKRYHQEVAKPMRTDLPPGALASYKTFSRKKKNAEPTGKSPYMFQEEAKSDHDSIKSASKLSENSNLETKDNIEFAQRDKVAVLPCGGRVDSIVPDSLDDYEDVYVPDTELPESCEIVKNDESSPDLDTRLCETPKLPDVIDSEEGSRDCHNFQIDFCDNAHDLRISDTSMTCKSTLETVSNTIDGCGVVAIEALTIVEPMRDNVPLSESIICREFRDDSDGEACAKVSPSSAVCPSKRHDHVQSQVERELSGNEQKVGRSPLFANVKDRATSVDGVLHDVTTLLQCEENNRILDGDYNSDAHPTNSRQEDQNLDEVGEHAEDQNFVSSSFSYMQNDRMDTYGCLSGKKMESDDSNITSTGINDSNNKLKGSLKLVSCYVHPVPVSMVLVTTTEEVIHICVLCGPYLQKERKLFIYKAPLVGEDEGHPSFVGYASLVLPFGRDIKLDSSAMQFSPDGQFLLLLNSIKVPCCREGNVYCPCSACGSDLQDNAVKIMQIKAGYASVIARLQSTERICCILVCRPHHLIAADDSGKLYIWTMNSKWSEKMEECFVQSPSCMTHLTGLKRIPNLLHLVLGINGLGEFSVWDINKRVLVSKFSSHTSVFQCVPLSLFTWKAGCNILKDMYIAEVLGKIVDSTKASLSVKGGNEVVSYIEGDEVVVWLLVSTAPDCDELGYHYQSEQSDPLRCWRLALLANNTVIMGDMLDPRTAAVGASVGSGIIGTSDGHVYMWDFITGTKIGSLHHFKDGSVSSIATDDSHTGALAIANDGGQLIVYLPT</sequence>
<accession>A0AAV0E0A8</accession>
<dbReference type="PANTHER" id="PTHR22715:SF1">
    <property type="entry name" value="DNA BINDING PROTEIN"/>
    <property type="match status" value="1"/>
</dbReference>
<evidence type="ECO:0000313" key="4">
    <source>
        <dbReference type="EMBL" id="CAH9113599.1"/>
    </source>
</evidence>
<dbReference type="GO" id="GO:0051726">
    <property type="term" value="P:regulation of cell cycle"/>
    <property type="evidence" value="ECO:0007669"/>
    <property type="project" value="TreeGrafter"/>
</dbReference>
<organism evidence="4 5">
    <name type="scientific">Cuscuta epithymum</name>
    <dbReference type="NCBI Taxonomy" id="186058"/>
    <lineage>
        <taxon>Eukaryota</taxon>
        <taxon>Viridiplantae</taxon>
        <taxon>Streptophyta</taxon>
        <taxon>Embryophyta</taxon>
        <taxon>Tracheophyta</taxon>
        <taxon>Spermatophyta</taxon>
        <taxon>Magnoliopsida</taxon>
        <taxon>eudicotyledons</taxon>
        <taxon>Gunneridae</taxon>
        <taxon>Pentapetalae</taxon>
        <taxon>asterids</taxon>
        <taxon>lamiids</taxon>
        <taxon>Solanales</taxon>
        <taxon>Convolvulaceae</taxon>
        <taxon>Cuscuteae</taxon>
        <taxon>Cuscuta</taxon>
        <taxon>Cuscuta subgen. Cuscuta</taxon>
    </lineage>
</organism>
<comment type="subcellular location">
    <subcellularLocation>
        <location evidence="1">Nucleus</location>
    </subcellularLocation>
</comment>
<evidence type="ECO:0000256" key="1">
    <source>
        <dbReference type="ARBA" id="ARBA00004123"/>
    </source>
</evidence>
<reference evidence="4" key="1">
    <citation type="submission" date="2022-07" db="EMBL/GenBank/DDBJ databases">
        <authorList>
            <person name="Macas J."/>
            <person name="Novak P."/>
            <person name="Neumann P."/>
        </authorList>
    </citation>
    <scope>NUCLEOTIDE SEQUENCE</scope>
</reference>
<comment type="caution">
    <text evidence="4">The sequence shown here is derived from an EMBL/GenBank/DDBJ whole genome shotgun (WGS) entry which is preliminary data.</text>
</comment>
<feature type="region of interest" description="Disordered" evidence="3">
    <location>
        <begin position="431"/>
        <end position="453"/>
    </location>
</feature>
<evidence type="ECO:0000313" key="5">
    <source>
        <dbReference type="Proteomes" id="UP001152523"/>
    </source>
</evidence>
<dbReference type="PROSITE" id="PS51543">
    <property type="entry name" value="FYRC"/>
    <property type="match status" value="1"/>
</dbReference>
<evidence type="ECO:0008006" key="6">
    <source>
        <dbReference type="Google" id="ProtNLM"/>
    </source>
</evidence>
<keyword evidence="5" id="KW-1185">Reference proteome</keyword>
<dbReference type="AlphaFoldDB" id="A0AAV0E0A8"/>